<gene>
    <name evidence="1" type="ORF">HP467_06945</name>
</gene>
<dbReference type="EMBL" id="JABMCG010000094">
    <property type="protein sequence ID" value="NUU27850.1"/>
    <property type="molecule type" value="Genomic_DNA"/>
</dbReference>
<protein>
    <recommendedName>
        <fullName evidence="3">Antitoxin VbhA domain-containing protein</fullName>
    </recommendedName>
</protein>
<dbReference type="AlphaFoldDB" id="A0A850DUM6"/>
<dbReference type="RefSeq" id="WP_175325681.1">
    <property type="nucleotide sequence ID" value="NZ_BAAAWP010000001.1"/>
</dbReference>
<evidence type="ECO:0000313" key="1">
    <source>
        <dbReference type="EMBL" id="NUU27850.1"/>
    </source>
</evidence>
<proteinExistence type="predicted"/>
<comment type="caution">
    <text evidence="1">The sequence shown here is derived from an EMBL/GenBank/DDBJ whole genome shotgun (WGS) entry which is preliminary data.</text>
</comment>
<reference evidence="1 2" key="1">
    <citation type="submission" date="2020-05" db="EMBL/GenBank/DDBJ databases">
        <title>Genome Sequencing of Type Strains.</title>
        <authorList>
            <person name="Lemaire J.F."/>
            <person name="Inderbitzin P."/>
            <person name="Gregorio O.A."/>
            <person name="Collins S.B."/>
            <person name="Wespe N."/>
            <person name="Knight-Connoni V."/>
        </authorList>
    </citation>
    <scope>NUCLEOTIDE SEQUENCE [LARGE SCALE GENOMIC DNA]</scope>
    <source>
        <strain evidence="1 2">DSM 20512</strain>
    </source>
</reference>
<accession>A0A850DUM6</accession>
<sequence length="64" mass="6888">MNEVGKCEAADEVERRMEFVDAALEPAGYEVTDPALRKLSHRVAADTMGADDAIAAGMTYVEAQ</sequence>
<organism evidence="1 2">
    <name type="scientific">Curtobacterium citreum</name>
    <dbReference type="NCBI Taxonomy" id="2036"/>
    <lineage>
        <taxon>Bacteria</taxon>
        <taxon>Bacillati</taxon>
        <taxon>Actinomycetota</taxon>
        <taxon>Actinomycetes</taxon>
        <taxon>Micrococcales</taxon>
        <taxon>Microbacteriaceae</taxon>
        <taxon>Curtobacterium</taxon>
    </lineage>
</organism>
<dbReference type="Proteomes" id="UP000539146">
    <property type="component" value="Unassembled WGS sequence"/>
</dbReference>
<evidence type="ECO:0008006" key="3">
    <source>
        <dbReference type="Google" id="ProtNLM"/>
    </source>
</evidence>
<evidence type="ECO:0000313" key="2">
    <source>
        <dbReference type="Proteomes" id="UP000539146"/>
    </source>
</evidence>
<name>A0A850DUM6_9MICO</name>